<gene>
    <name evidence="1" type="ORF">L288_13405</name>
</gene>
<evidence type="ECO:0000313" key="1">
    <source>
        <dbReference type="EMBL" id="EQB04653.1"/>
    </source>
</evidence>
<dbReference type="RefSeq" id="WP_021238852.1">
    <property type="nucleotide sequence ID" value="NZ_ATHO01000119.1"/>
</dbReference>
<evidence type="ECO:0000313" key="2">
    <source>
        <dbReference type="Proteomes" id="UP000015525"/>
    </source>
</evidence>
<proteinExistence type="predicted"/>
<dbReference type="PATRIC" id="fig|1329909.3.peg.2585"/>
<comment type="caution">
    <text evidence="1">The sequence shown here is derived from an EMBL/GenBank/DDBJ whole genome shotgun (WGS) entry which is preliminary data.</text>
</comment>
<dbReference type="EMBL" id="ATHO01000119">
    <property type="protein sequence ID" value="EQB04653.1"/>
    <property type="molecule type" value="Genomic_DNA"/>
</dbReference>
<keyword evidence="2" id="KW-1185">Reference proteome</keyword>
<organism evidence="1 2">
    <name type="scientific">Sphingobium quisquiliarum P25</name>
    <dbReference type="NCBI Taxonomy" id="1329909"/>
    <lineage>
        <taxon>Bacteria</taxon>
        <taxon>Pseudomonadati</taxon>
        <taxon>Pseudomonadota</taxon>
        <taxon>Alphaproteobacteria</taxon>
        <taxon>Sphingomonadales</taxon>
        <taxon>Sphingomonadaceae</taxon>
        <taxon>Sphingobium</taxon>
    </lineage>
</organism>
<accession>T0GXI2</accession>
<dbReference type="Proteomes" id="UP000015525">
    <property type="component" value="Unassembled WGS sequence"/>
</dbReference>
<dbReference type="AlphaFoldDB" id="T0GXI2"/>
<sequence length="105" mass="11593">MFLAYPQTRPYGPASMQLLPSLTSAMPPARVKQPKPNEPLVMHGAKLAASKVDKVLLLHALTKKTKQHLHDEAYSLLIAHYEREGILEPTPAEVAERILTTEGKA</sequence>
<reference evidence="1 2" key="1">
    <citation type="journal article" date="2013" name="Genome Announc.">
        <title>Draft Genome Sequence of Sphingobium quisquiliarum Strain P25T, a Novel Hexachlorocyclohexane (HCH)-Degrading Bacterium Isolated from an HCH Dumpsite.</title>
        <authorList>
            <person name="Kumar Singh A."/>
            <person name="Sangwan N."/>
            <person name="Sharma A."/>
            <person name="Gupta V."/>
            <person name="Khurana J.P."/>
            <person name="Lal R."/>
        </authorList>
    </citation>
    <scope>NUCLEOTIDE SEQUENCE [LARGE SCALE GENOMIC DNA]</scope>
    <source>
        <strain evidence="1 2">P25</strain>
    </source>
</reference>
<name>T0GXI2_9SPHN</name>
<protein>
    <submittedName>
        <fullName evidence="1">Uncharacterized protein</fullName>
    </submittedName>
</protein>